<dbReference type="Pfam" id="PF08387">
    <property type="entry name" value="FBD"/>
    <property type="match status" value="1"/>
</dbReference>
<dbReference type="PANTHER" id="PTHR31900:SF30">
    <property type="entry name" value="SUPERFAMILY PROTEIN, PUTATIVE-RELATED"/>
    <property type="match status" value="1"/>
</dbReference>
<dbReference type="InterPro" id="IPR001810">
    <property type="entry name" value="F-box_dom"/>
</dbReference>
<dbReference type="PROSITE" id="PS50181">
    <property type="entry name" value="FBOX"/>
    <property type="match status" value="1"/>
</dbReference>
<dbReference type="InterPro" id="IPR050232">
    <property type="entry name" value="FBL13/AtMIF1-like"/>
</dbReference>
<dbReference type="AlphaFoldDB" id="A0A7J7M1W8"/>
<protein>
    <recommendedName>
        <fullName evidence="1">F-box domain-containing protein</fullName>
    </recommendedName>
</protein>
<dbReference type="PANTHER" id="PTHR31900">
    <property type="entry name" value="F-BOX/RNI SUPERFAMILY PROTEIN-RELATED"/>
    <property type="match status" value="1"/>
</dbReference>
<dbReference type="EMBL" id="JACGCM010001826">
    <property type="protein sequence ID" value="KAF6148800.1"/>
    <property type="molecule type" value="Genomic_DNA"/>
</dbReference>
<dbReference type="SUPFAM" id="SSF52047">
    <property type="entry name" value="RNI-like"/>
    <property type="match status" value="1"/>
</dbReference>
<keyword evidence="3" id="KW-1185">Reference proteome</keyword>
<dbReference type="Pfam" id="PF00646">
    <property type="entry name" value="F-box"/>
    <property type="match status" value="1"/>
</dbReference>
<dbReference type="OrthoDB" id="612216at2759"/>
<dbReference type="SUPFAM" id="SSF81383">
    <property type="entry name" value="F-box domain"/>
    <property type="match status" value="1"/>
</dbReference>
<evidence type="ECO:0000313" key="2">
    <source>
        <dbReference type="EMBL" id="KAF6148800.1"/>
    </source>
</evidence>
<dbReference type="Gene3D" id="3.80.10.10">
    <property type="entry name" value="Ribonuclease Inhibitor"/>
    <property type="match status" value="1"/>
</dbReference>
<dbReference type="InterPro" id="IPR036047">
    <property type="entry name" value="F-box-like_dom_sf"/>
</dbReference>
<dbReference type="InterPro" id="IPR032675">
    <property type="entry name" value="LRR_dom_sf"/>
</dbReference>
<accession>A0A7J7M1W8</accession>
<evidence type="ECO:0000313" key="3">
    <source>
        <dbReference type="Proteomes" id="UP000541444"/>
    </source>
</evidence>
<dbReference type="Proteomes" id="UP000541444">
    <property type="component" value="Unassembled WGS sequence"/>
</dbReference>
<evidence type="ECO:0000259" key="1">
    <source>
        <dbReference type="PROSITE" id="PS50181"/>
    </source>
</evidence>
<reference evidence="2 3" key="1">
    <citation type="journal article" date="2020" name="IScience">
        <title>Genome Sequencing of the Endangered Kingdonia uniflora (Circaeasteraceae, Ranunculales) Reveals Potential Mechanisms of Evolutionary Specialization.</title>
        <authorList>
            <person name="Sun Y."/>
            <person name="Deng T."/>
            <person name="Zhang A."/>
            <person name="Moore M.J."/>
            <person name="Landis J.B."/>
            <person name="Lin N."/>
            <person name="Zhang H."/>
            <person name="Zhang X."/>
            <person name="Huang J."/>
            <person name="Zhang X."/>
            <person name="Sun H."/>
            <person name="Wang H."/>
        </authorList>
    </citation>
    <scope>NUCLEOTIDE SEQUENCE [LARGE SCALE GENOMIC DNA]</scope>
    <source>
        <strain evidence="2">TB1705</strain>
        <tissue evidence="2">Leaf</tissue>
    </source>
</reference>
<dbReference type="InterPro" id="IPR006566">
    <property type="entry name" value="FBD"/>
</dbReference>
<name>A0A7J7M1W8_9MAGN</name>
<feature type="domain" description="F-box" evidence="1">
    <location>
        <begin position="19"/>
        <end position="67"/>
    </location>
</feature>
<comment type="caution">
    <text evidence="2">The sequence shown here is derived from an EMBL/GenBank/DDBJ whole genome shotgun (WGS) entry which is preliminary data.</text>
</comment>
<proteinExistence type="predicted"/>
<sequence>MVRTSKVSKKNDNDVVDEEDRISNLPQLVIDHIISFLPMKDTMRTTILSRKWRDYLYFLPNLSFDDILDAHTFGEGGFDDFVDKTLRLRDKSNVNKLKLIITKTSTCGRLNTWISYAVAHNVQKLNVGFDFFEREEDREIVAQMRLPHCLFTSKSLVKLKLCMPDHILKFPSNIQFPVLKTLALSEITFFDNHLTTKLFSSCPLLQNLKIDSCDVSRLNVLFISIPTLEKLCYYGDIPQEFTLNKLPSLSELSLHFIRHGPTTPTRDYRATKVLKAINNASMLQFCSKYMESLSAISNLSTCLPTSCPKLKHIRLSIRPTEKHMRVMVSLMKTCPCLKFLDISFDHNTTVNALNREGYWDAKELSAVVCMLNNLEKVCIYTFEASEVELDMVRVIIGNAHVLKKMVLNTMKKMCMSNPEKCLQICEKMLTFPRPSSCATIDVVTR</sequence>
<gene>
    <name evidence="2" type="ORF">GIB67_038133</name>
</gene>
<organism evidence="2 3">
    <name type="scientific">Kingdonia uniflora</name>
    <dbReference type="NCBI Taxonomy" id="39325"/>
    <lineage>
        <taxon>Eukaryota</taxon>
        <taxon>Viridiplantae</taxon>
        <taxon>Streptophyta</taxon>
        <taxon>Embryophyta</taxon>
        <taxon>Tracheophyta</taxon>
        <taxon>Spermatophyta</taxon>
        <taxon>Magnoliopsida</taxon>
        <taxon>Ranunculales</taxon>
        <taxon>Circaeasteraceae</taxon>
        <taxon>Kingdonia</taxon>
    </lineage>
</organism>